<dbReference type="RefSeq" id="WP_203987201.1">
    <property type="nucleotide sequence ID" value="NZ_BOPG01000005.1"/>
</dbReference>
<evidence type="ECO:0000256" key="1">
    <source>
        <dbReference type="SAM" id="Phobius"/>
    </source>
</evidence>
<feature type="transmembrane region" description="Helical" evidence="1">
    <location>
        <begin position="20"/>
        <end position="40"/>
    </location>
</feature>
<evidence type="ECO:0000313" key="2">
    <source>
        <dbReference type="EMBL" id="GIJ53235.1"/>
    </source>
</evidence>
<evidence type="ECO:0000313" key="3">
    <source>
        <dbReference type="Proteomes" id="UP000612585"/>
    </source>
</evidence>
<organism evidence="2 3">
    <name type="scientific">Virgisporangium aurantiacum</name>
    <dbReference type="NCBI Taxonomy" id="175570"/>
    <lineage>
        <taxon>Bacteria</taxon>
        <taxon>Bacillati</taxon>
        <taxon>Actinomycetota</taxon>
        <taxon>Actinomycetes</taxon>
        <taxon>Micromonosporales</taxon>
        <taxon>Micromonosporaceae</taxon>
        <taxon>Virgisporangium</taxon>
    </lineage>
</organism>
<gene>
    <name evidence="2" type="ORF">Vau01_007510</name>
</gene>
<proteinExistence type="predicted"/>
<accession>A0A8J3Z0T7</accession>
<reference evidence="2" key="1">
    <citation type="submission" date="2021-01" db="EMBL/GenBank/DDBJ databases">
        <title>Whole genome shotgun sequence of Virgisporangium aurantiacum NBRC 16421.</title>
        <authorList>
            <person name="Komaki H."/>
            <person name="Tamura T."/>
        </authorList>
    </citation>
    <scope>NUCLEOTIDE SEQUENCE</scope>
    <source>
        <strain evidence="2">NBRC 16421</strain>
    </source>
</reference>
<name>A0A8J3Z0T7_9ACTN</name>
<comment type="caution">
    <text evidence="2">The sequence shown here is derived from an EMBL/GenBank/DDBJ whole genome shotgun (WGS) entry which is preliminary data.</text>
</comment>
<feature type="transmembrane region" description="Helical" evidence="1">
    <location>
        <begin position="52"/>
        <end position="73"/>
    </location>
</feature>
<protein>
    <submittedName>
        <fullName evidence="2">Uncharacterized protein</fullName>
    </submittedName>
</protein>
<dbReference type="AlphaFoldDB" id="A0A8J3Z0T7"/>
<dbReference type="Proteomes" id="UP000612585">
    <property type="component" value="Unassembled WGS sequence"/>
</dbReference>
<keyword evidence="1" id="KW-0472">Membrane</keyword>
<dbReference type="EMBL" id="BOPG01000005">
    <property type="protein sequence ID" value="GIJ53235.1"/>
    <property type="molecule type" value="Genomic_DNA"/>
</dbReference>
<keyword evidence="1" id="KW-1133">Transmembrane helix</keyword>
<keyword evidence="1" id="KW-0812">Transmembrane</keyword>
<sequence>MCQPSPFPRPVPSRTHVPSYISGSAFTALSIVGFIVIVLLDQAVDPELGGFLLLFDLMPLGFGLALLSIGAYVHHSAGGRDV</sequence>
<keyword evidence="3" id="KW-1185">Reference proteome</keyword>